<comment type="caution">
    <text evidence="1">The sequence shown here is derived from an EMBL/GenBank/DDBJ whole genome shotgun (WGS) entry which is preliminary data.</text>
</comment>
<keyword evidence="2" id="KW-1185">Reference proteome</keyword>
<dbReference type="Proteomes" id="UP000499080">
    <property type="component" value="Unassembled WGS sequence"/>
</dbReference>
<accession>A0A4Y2BL59</accession>
<dbReference type="AlphaFoldDB" id="A0A4Y2BL59"/>
<name>A0A4Y2BL59_ARAVE</name>
<organism evidence="1 2">
    <name type="scientific">Araneus ventricosus</name>
    <name type="common">Orbweaver spider</name>
    <name type="synonym">Epeira ventricosa</name>
    <dbReference type="NCBI Taxonomy" id="182803"/>
    <lineage>
        <taxon>Eukaryota</taxon>
        <taxon>Metazoa</taxon>
        <taxon>Ecdysozoa</taxon>
        <taxon>Arthropoda</taxon>
        <taxon>Chelicerata</taxon>
        <taxon>Arachnida</taxon>
        <taxon>Araneae</taxon>
        <taxon>Araneomorphae</taxon>
        <taxon>Entelegynae</taxon>
        <taxon>Araneoidea</taxon>
        <taxon>Araneidae</taxon>
        <taxon>Araneus</taxon>
    </lineage>
</organism>
<gene>
    <name evidence="1" type="ORF">AVEN_119082_1</name>
</gene>
<evidence type="ECO:0000313" key="2">
    <source>
        <dbReference type="Proteomes" id="UP000499080"/>
    </source>
</evidence>
<dbReference type="EMBL" id="BGPR01000088">
    <property type="protein sequence ID" value="GBL92683.1"/>
    <property type="molecule type" value="Genomic_DNA"/>
</dbReference>
<sequence>MTEGVCVVRLGSPWSANVFGVRPQCELGRIVTRKQFLLQLVNYNIAVQRYLTSSHHSSVGREMECKSVPGHGLVEITSCPSSQFSRIVFTSHSEENLDPDKYLEPRLGAESEMLGVAPNFPLELLQQLLSFASGMGIVMQEDDTITQYARAFTSDNFMMAQILFPFSEIEGTLIWNTVLFRA</sequence>
<proteinExistence type="predicted"/>
<reference evidence="1 2" key="1">
    <citation type="journal article" date="2019" name="Sci. Rep.">
        <title>Orb-weaving spider Araneus ventricosus genome elucidates the spidroin gene catalogue.</title>
        <authorList>
            <person name="Kono N."/>
            <person name="Nakamura H."/>
            <person name="Ohtoshi R."/>
            <person name="Moran D.A.P."/>
            <person name="Shinohara A."/>
            <person name="Yoshida Y."/>
            <person name="Fujiwara M."/>
            <person name="Mori M."/>
            <person name="Tomita M."/>
            <person name="Arakawa K."/>
        </authorList>
    </citation>
    <scope>NUCLEOTIDE SEQUENCE [LARGE SCALE GENOMIC DNA]</scope>
</reference>
<protein>
    <submittedName>
        <fullName evidence="1">Uncharacterized protein</fullName>
    </submittedName>
</protein>
<evidence type="ECO:0000313" key="1">
    <source>
        <dbReference type="EMBL" id="GBL92683.1"/>
    </source>
</evidence>